<sequence length="235" mass="27071">MTGNFVRLTANAGVLLCINGKKILVDALHNRYTEVFSSVPDDLLYEIAHGEGEFREIDLIVFTHDHPDHYSREWTQEFLRNHPDTHMVSPIGDFSRENIIVLKAQEETHEIRGIKLECVRLTHEGEQFRDVVNYGYKFTVDGFTATVLGDSGPENIPQVFGGADLALYNFPFFTVLRGKKMIEKLRPKRMIAYHLPYEEKDTNGYIRATLRSIERNGYENTSALWKRDQKTAVSF</sequence>
<organism evidence="2 3">
    <name type="scientific">Christensenella minuta</name>
    <dbReference type="NCBI Taxonomy" id="626937"/>
    <lineage>
        <taxon>Bacteria</taxon>
        <taxon>Bacillati</taxon>
        <taxon>Bacillota</taxon>
        <taxon>Clostridia</taxon>
        <taxon>Christensenellales</taxon>
        <taxon>Christensenellaceae</taxon>
        <taxon>Christensenella</taxon>
    </lineage>
</organism>
<dbReference type="EMBL" id="LSZW01000046">
    <property type="protein sequence ID" value="KXK66404.1"/>
    <property type="molecule type" value="Genomic_DNA"/>
</dbReference>
<accession>A0A136Q732</accession>
<dbReference type="InterPro" id="IPR050114">
    <property type="entry name" value="UPF0173_UPF0282_UlaG_hydrolase"/>
</dbReference>
<dbReference type="AlphaFoldDB" id="A0A136Q732"/>
<dbReference type="OrthoDB" id="9789133at2"/>
<feature type="domain" description="Metallo-beta-lactamase" evidence="1">
    <location>
        <begin position="23"/>
        <end position="173"/>
    </location>
</feature>
<protein>
    <recommendedName>
        <fullName evidence="1">Metallo-beta-lactamase domain-containing protein</fullName>
    </recommendedName>
</protein>
<evidence type="ECO:0000313" key="3">
    <source>
        <dbReference type="Proteomes" id="UP000070366"/>
    </source>
</evidence>
<proteinExistence type="predicted"/>
<reference evidence="2 3" key="1">
    <citation type="submission" date="2016-02" db="EMBL/GenBank/DDBJ databases">
        <authorList>
            <person name="Wen L."/>
            <person name="He K."/>
            <person name="Yang H."/>
        </authorList>
    </citation>
    <scope>NUCLEOTIDE SEQUENCE [LARGE SCALE GENOMIC DNA]</scope>
    <source>
        <strain evidence="2 3">DSM 22607</strain>
    </source>
</reference>
<dbReference type="Proteomes" id="UP000070366">
    <property type="component" value="Unassembled WGS sequence"/>
</dbReference>
<dbReference type="Pfam" id="PF12706">
    <property type="entry name" value="Lactamase_B_2"/>
    <property type="match status" value="1"/>
</dbReference>
<dbReference type="InterPro" id="IPR036866">
    <property type="entry name" value="RibonucZ/Hydroxyglut_hydro"/>
</dbReference>
<dbReference type="RefSeq" id="WP_066523014.1">
    <property type="nucleotide sequence ID" value="NZ_CABMOF010000012.1"/>
</dbReference>
<evidence type="ECO:0000259" key="1">
    <source>
        <dbReference type="Pfam" id="PF12706"/>
    </source>
</evidence>
<comment type="caution">
    <text evidence="2">The sequence shown here is derived from an EMBL/GenBank/DDBJ whole genome shotgun (WGS) entry which is preliminary data.</text>
</comment>
<name>A0A136Q732_9FIRM</name>
<dbReference type="PANTHER" id="PTHR43546">
    <property type="entry name" value="UPF0173 METAL-DEPENDENT HYDROLASE MJ1163-RELATED"/>
    <property type="match status" value="1"/>
</dbReference>
<dbReference type="PANTHER" id="PTHR43546:SF3">
    <property type="entry name" value="UPF0173 METAL-DEPENDENT HYDROLASE MJ1163"/>
    <property type="match status" value="1"/>
</dbReference>
<dbReference type="STRING" id="626937.HMPREF3293_00810"/>
<dbReference type="Gene3D" id="3.60.15.10">
    <property type="entry name" value="Ribonuclease Z/Hydroxyacylglutathione hydrolase-like"/>
    <property type="match status" value="1"/>
</dbReference>
<dbReference type="SUPFAM" id="SSF56281">
    <property type="entry name" value="Metallo-hydrolase/oxidoreductase"/>
    <property type="match status" value="1"/>
</dbReference>
<dbReference type="InterPro" id="IPR001279">
    <property type="entry name" value="Metallo-B-lactamas"/>
</dbReference>
<keyword evidence="3" id="KW-1185">Reference proteome</keyword>
<dbReference type="KEGG" id="cmiu:B1H56_14245"/>
<gene>
    <name evidence="2" type="ORF">HMPREF3293_00810</name>
</gene>
<evidence type="ECO:0000313" key="2">
    <source>
        <dbReference type="EMBL" id="KXK66404.1"/>
    </source>
</evidence>